<name>A0AAE0J4L2_9PEZI</name>
<evidence type="ECO:0000313" key="3">
    <source>
        <dbReference type="Proteomes" id="UP001286456"/>
    </source>
</evidence>
<feature type="compositionally biased region" description="Basic and acidic residues" evidence="1">
    <location>
        <begin position="141"/>
        <end position="153"/>
    </location>
</feature>
<dbReference type="InterPro" id="IPR050656">
    <property type="entry name" value="PINX1"/>
</dbReference>
<gene>
    <name evidence="2" type="ORF">B0T19DRAFT_396475</name>
</gene>
<dbReference type="PANTHER" id="PTHR23149">
    <property type="entry name" value="G PATCH DOMAIN CONTAINING PROTEIN"/>
    <property type="match status" value="1"/>
</dbReference>
<feature type="compositionally biased region" description="Basic and acidic residues" evidence="1">
    <location>
        <begin position="217"/>
        <end position="240"/>
    </location>
</feature>
<keyword evidence="3" id="KW-1185">Reference proteome</keyword>
<sequence length="240" mass="26655">MAMDASALLKSQGWRGKGFSLHPTDSTIGLAKPLMLSRNTDGRGIGQKAHYTSDQWWLDAFDQKLKGLDTTKKGLVTQSTTTGKLDVIASGQPNGKYSGAKGLYSSFVRGEPLVGTVDRLLTDIPGETSSTDATPVPSSRVSREGETKEERQARRIARRRIRKAEKMARKTAKARLKRKAAEKKKAKEKAKKARLAGGETKEERRARRAERRARRAERRERKEAKRRKAGDASARKPDQG</sequence>
<reference evidence="2" key="2">
    <citation type="submission" date="2023-06" db="EMBL/GenBank/DDBJ databases">
        <authorList>
            <consortium name="Lawrence Berkeley National Laboratory"/>
            <person name="Haridas S."/>
            <person name="Hensen N."/>
            <person name="Bonometti L."/>
            <person name="Westerberg I."/>
            <person name="Brannstrom I.O."/>
            <person name="Guillou S."/>
            <person name="Cros-Aarteil S."/>
            <person name="Calhoun S."/>
            <person name="Kuo A."/>
            <person name="Mondo S."/>
            <person name="Pangilinan J."/>
            <person name="Riley R."/>
            <person name="Labutti K."/>
            <person name="Andreopoulos B."/>
            <person name="Lipzen A."/>
            <person name="Chen C."/>
            <person name="Yanf M."/>
            <person name="Daum C."/>
            <person name="Ng V."/>
            <person name="Clum A."/>
            <person name="Steindorff A."/>
            <person name="Ohm R."/>
            <person name="Martin F."/>
            <person name="Silar P."/>
            <person name="Natvig D."/>
            <person name="Lalanne C."/>
            <person name="Gautier V."/>
            <person name="Ament-Velasquez S.L."/>
            <person name="Kruys A."/>
            <person name="Hutchinson M.I."/>
            <person name="Powell A.J."/>
            <person name="Barry K."/>
            <person name="Miller A.N."/>
            <person name="Grigoriev I.V."/>
            <person name="Debuchy R."/>
            <person name="Gladieux P."/>
            <person name="Thoren M.H."/>
            <person name="Johannesson H."/>
        </authorList>
    </citation>
    <scope>NUCLEOTIDE SEQUENCE</scope>
    <source>
        <strain evidence="2">SMH4131-1</strain>
    </source>
</reference>
<reference evidence="2" key="1">
    <citation type="journal article" date="2023" name="Mol. Phylogenet. Evol.">
        <title>Genome-scale phylogeny and comparative genomics of the fungal order Sordariales.</title>
        <authorList>
            <person name="Hensen N."/>
            <person name="Bonometti L."/>
            <person name="Westerberg I."/>
            <person name="Brannstrom I.O."/>
            <person name="Guillou S."/>
            <person name="Cros-Aarteil S."/>
            <person name="Calhoun S."/>
            <person name="Haridas S."/>
            <person name="Kuo A."/>
            <person name="Mondo S."/>
            <person name="Pangilinan J."/>
            <person name="Riley R."/>
            <person name="LaButti K."/>
            <person name="Andreopoulos B."/>
            <person name="Lipzen A."/>
            <person name="Chen C."/>
            <person name="Yan M."/>
            <person name="Daum C."/>
            <person name="Ng V."/>
            <person name="Clum A."/>
            <person name="Steindorff A."/>
            <person name="Ohm R.A."/>
            <person name="Martin F."/>
            <person name="Silar P."/>
            <person name="Natvig D.O."/>
            <person name="Lalanne C."/>
            <person name="Gautier V."/>
            <person name="Ament-Velasquez S.L."/>
            <person name="Kruys A."/>
            <person name="Hutchinson M.I."/>
            <person name="Powell A.J."/>
            <person name="Barry K."/>
            <person name="Miller A.N."/>
            <person name="Grigoriev I.V."/>
            <person name="Debuchy R."/>
            <person name="Gladieux P."/>
            <person name="Hiltunen Thoren M."/>
            <person name="Johannesson H."/>
        </authorList>
    </citation>
    <scope>NUCLEOTIDE SEQUENCE</scope>
    <source>
        <strain evidence="2">SMH4131-1</strain>
    </source>
</reference>
<evidence type="ECO:0000313" key="2">
    <source>
        <dbReference type="EMBL" id="KAK3336764.1"/>
    </source>
</evidence>
<protein>
    <recommendedName>
        <fullName evidence="4">G-patch domain-containing protein</fullName>
    </recommendedName>
</protein>
<evidence type="ECO:0000256" key="1">
    <source>
        <dbReference type="SAM" id="MobiDB-lite"/>
    </source>
</evidence>
<proteinExistence type="predicted"/>
<feature type="region of interest" description="Disordered" evidence="1">
    <location>
        <begin position="123"/>
        <end position="240"/>
    </location>
</feature>
<evidence type="ECO:0008006" key="4">
    <source>
        <dbReference type="Google" id="ProtNLM"/>
    </source>
</evidence>
<feature type="compositionally biased region" description="Polar residues" evidence="1">
    <location>
        <begin position="127"/>
        <end position="140"/>
    </location>
</feature>
<comment type="caution">
    <text evidence="2">The sequence shown here is derived from an EMBL/GenBank/DDBJ whole genome shotgun (WGS) entry which is preliminary data.</text>
</comment>
<feature type="compositionally biased region" description="Basic residues" evidence="1">
    <location>
        <begin position="206"/>
        <end position="216"/>
    </location>
</feature>
<accession>A0AAE0J4L2</accession>
<organism evidence="2 3">
    <name type="scientific">Cercophora scortea</name>
    <dbReference type="NCBI Taxonomy" id="314031"/>
    <lineage>
        <taxon>Eukaryota</taxon>
        <taxon>Fungi</taxon>
        <taxon>Dikarya</taxon>
        <taxon>Ascomycota</taxon>
        <taxon>Pezizomycotina</taxon>
        <taxon>Sordariomycetes</taxon>
        <taxon>Sordariomycetidae</taxon>
        <taxon>Sordariales</taxon>
        <taxon>Lasiosphaeriaceae</taxon>
        <taxon>Cercophora</taxon>
    </lineage>
</organism>
<dbReference type="PANTHER" id="PTHR23149:SF33">
    <property type="entry name" value="PROTEIN TMA23"/>
    <property type="match status" value="1"/>
</dbReference>
<dbReference type="EMBL" id="JAUEPO010000001">
    <property type="protein sequence ID" value="KAK3336764.1"/>
    <property type="molecule type" value="Genomic_DNA"/>
</dbReference>
<dbReference type="Proteomes" id="UP001286456">
    <property type="component" value="Unassembled WGS sequence"/>
</dbReference>
<dbReference type="AlphaFoldDB" id="A0AAE0J4L2"/>
<feature type="compositionally biased region" description="Basic residues" evidence="1">
    <location>
        <begin position="154"/>
        <end position="194"/>
    </location>
</feature>